<gene>
    <name evidence="6" type="primary">epsE_1</name>
    <name evidence="6" type="ORF">NCTC11421_00635</name>
</gene>
<reference evidence="6" key="1">
    <citation type="submission" date="2018-06" db="EMBL/GenBank/DDBJ databases">
        <authorList>
            <consortium name="Pathogen Informatics"/>
            <person name="Doyle S."/>
        </authorList>
    </citation>
    <scope>NUCLEOTIDE SEQUENCE [LARGE SCALE GENOMIC DNA]</scope>
    <source>
        <strain evidence="6">NCTC11421</strain>
    </source>
</reference>
<dbReference type="GO" id="GO:0005886">
    <property type="term" value="C:plasma membrane"/>
    <property type="evidence" value="ECO:0007669"/>
    <property type="project" value="TreeGrafter"/>
</dbReference>
<dbReference type="InterPro" id="IPR007831">
    <property type="entry name" value="T2SS_GspE_N"/>
</dbReference>
<evidence type="ECO:0000256" key="1">
    <source>
        <dbReference type="ARBA" id="ARBA00006611"/>
    </source>
</evidence>
<evidence type="ECO:0000313" key="6">
    <source>
        <dbReference type="EMBL" id="SUA20543.1"/>
    </source>
</evidence>
<dbReference type="Pfam" id="PF05157">
    <property type="entry name" value="MshEN"/>
    <property type="match status" value="1"/>
</dbReference>
<evidence type="ECO:0000256" key="3">
    <source>
        <dbReference type="ARBA" id="ARBA00022840"/>
    </source>
</evidence>
<comment type="similarity">
    <text evidence="1">Belongs to the GSP E family.</text>
</comment>
<dbReference type="GO" id="GO:0016887">
    <property type="term" value="F:ATP hydrolysis activity"/>
    <property type="evidence" value="ECO:0007669"/>
    <property type="project" value="TreeGrafter"/>
</dbReference>
<dbReference type="PANTHER" id="PTHR30258:SF1">
    <property type="entry name" value="PROTEIN TRANSPORT PROTEIN HOFB HOMOLOG"/>
    <property type="match status" value="1"/>
</dbReference>
<name>A0A378VTZ9_NEIGO</name>
<evidence type="ECO:0000256" key="2">
    <source>
        <dbReference type="ARBA" id="ARBA00022741"/>
    </source>
</evidence>
<protein>
    <submittedName>
        <fullName evidence="6">PilF</fullName>
    </submittedName>
</protein>
<dbReference type="Pfam" id="PF00437">
    <property type="entry name" value="T2SSE"/>
    <property type="match status" value="1"/>
</dbReference>
<evidence type="ECO:0000259" key="5">
    <source>
        <dbReference type="Pfam" id="PF05157"/>
    </source>
</evidence>
<dbReference type="Gene3D" id="3.30.300.160">
    <property type="entry name" value="Type II secretion system, protein E, N-terminal domain"/>
    <property type="match status" value="1"/>
</dbReference>
<dbReference type="InterPro" id="IPR027417">
    <property type="entry name" value="P-loop_NTPase"/>
</dbReference>
<dbReference type="AlphaFoldDB" id="A0A378VTZ9"/>
<dbReference type="EMBL" id="UGRI01000001">
    <property type="protein sequence ID" value="SUA20543.1"/>
    <property type="molecule type" value="Genomic_DNA"/>
</dbReference>
<dbReference type="SUPFAM" id="SSF160246">
    <property type="entry name" value="EspE N-terminal domain-like"/>
    <property type="match status" value="1"/>
</dbReference>
<sequence length="229" mass="25709">MSVGLLRILVQNQVVTVEQAEHYYNESQAGKEVLPMLFSDGVISPKSLAALIARVFSYSILDLRHYPRHRVLMGVLTEEQMVEFHCVPVFRRGDKVFFAVSDPTQMPQIQKTVSAAGIAVELVIVEDDQLAGLLDWVGSRSTSLLQELGEGQEEEESHTLYIDNEEAEDGPVPRFIHKTLSDALRSGASDIHFEFYEHNARIRFRVDGQLREVVQPPIAVRGSLLPGLR</sequence>
<accession>A0A378VTZ9</accession>
<proteinExistence type="inferred from homology"/>
<dbReference type="SUPFAM" id="SSF52540">
    <property type="entry name" value="P-loop containing nucleoside triphosphate hydrolases"/>
    <property type="match status" value="1"/>
</dbReference>
<dbReference type="PANTHER" id="PTHR30258">
    <property type="entry name" value="TYPE II SECRETION SYSTEM PROTEIN GSPE-RELATED"/>
    <property type="match status" value="1"/>
</dbReference>
<feature type="domain" description="Type II secretion system protein GspE N-terminal" evidence="5">
    <location>
        <begin position="57"/>
        <end position="142"/>
    </location>
</feature>
<evidence type="ECO:0000259" key="4">
    <source>
        <dbReference type="Pfam" id="PF00437"/>
    </source>
</evidence>
<dbReference type="InterPro" id="IPR037257">
    <property type="entry name" value="T2SS_E_N_sf"/>
</dbReference>
<keyword evidence="3" id="KW-0067">ATP-binding</keyword>
<dbReference type="Gene3D" id="3.30.450.90">
    <property type="match status" value="1"/>
</dbReference>
<keyword evidence="2" id="KW-0547">Nucleotide-binding</keyword>
<organism evidence="6">
    <name type="scientific">Neisseria gonorrhoeae</name>
    <dbReference type="NCBI Taxonomy" id="485"/>
    <lineage>
        <taxon>Bacteria</taxon>
        <taxon>Pseudomonadati</taxon>
        <taxon>Pseudomonadota</taxon>
        <taxon>Betaproteobacteria</taxon>
        <taxon>Neisseriales</taxon>
        <taxon>Neisseriaceae</taxon>
        <taxon>Neisseria</taxon>
    </lineage>
</organism>
<feature type="domain" description="Bacterial type II secretion system protein E" evidence="4">
    <location>
        <begin position="165"/>
        <end position="225"/>
    </location>
</feature>
<dbReference type="GO" id="GO:0005524">
    <property type="term" value="F:ATP binding"/>
    <property type="evidence" value="ECO:0007669"/>
    <property type="project" value="UniProtKB-KW"/>
</dbReference>
<dbReference type="InterPro" id="IPR001482">
    <property type="entry name" value="T2SS/T4SS_dom"/>
</dbReference>